<dbReference type="EMBL" id="LHZX01000287">
    <property type="protein sequence ID" value="KXV69331.1"/>
    <property type="molecule type" value="Genomic_DNA"/>
</dbReference>
<reference evidence="1 2" key="1">
    <citation type="submission" date="2015-06" db="EMBL/GenBank/DDBJ databases">
        <title>Improved classification and identification of acetic acid bacteria using matrix-assisted laser desorption/ionization time-of-flight mass spectrometry; Gluconobacter nephelii and Gluconobacter uchimurae are later heterotypic synonyms of Gluconobacter japonicus and Gluconobacter oxydans, respectively.</title>
        <authorList>
            <person name="Li L."/>
            <person name="Cleenwerck I."/>
            <person name="De Vuyst L."/>
            <person name="Vandamme P."/>
        </authorList>
    </citation>
    <scope>NUCLEOTIDE SEQUENCE [LARGE SCALE GENOMIC DNA]</scope>
    <source>
        <strain evidence="1 2">LMG 1699</strain>
    </source>
</reference>
<proteinExistence type="predicted"/>
<organism evidence="1 2">
    <name type="scientific">Acetobacter malorum</name>
    <dbReference type="NCBI Taxonomy" id="178901"/>
    <lineage>
        <taxon>Bacteria</taxon>
        <taxon>Pseudomonadati</taxon>
        <taxon>Pseudomonadota</taxon>
        <taxon>Alphaproteobacteria</taxon>
        <taxon>Acetobacterales</taxon>
        <taxon>Acetobacteraceae</taxon>
        <taxon>Acetobacter</taxon>
    </lineage>
</organism>
<evidence type="ECO:0000313" key="2">
    <source>
        <dbReference type="Proteomes" id="UP000075377"/>
    </source>
</evidence>
<accession>A0A149UMW5</accession>
<evidence type="ECO:0000313" key="1">
    <source>
        <dbReference type="EMBL" id="KXV69331.1"/>
    </source>
</evidence>
<dbReference type="Proteomes" id="UP000075377">
    <property type="component" value="Unassembled WGS sequence"/>
</dbReference>
<name>A0A149UMW5_9PROT</name>
<gene>
    <name evidence="1" type="ORF">AD951_07080</name>
</gene>
<protein>
    <submittedName>
        <fullName evidence="1">Uncharacterized protein</fullName>
    </submittedName>
</protein>
<comment type="caution">
    <text evidence="1">The sequence shown here is derived from an EMBL/GenBank/DDBJ whole genome shotgun (WGS) entry which is preliminary data.</text>
</comment>
<sequence length="87" mass="10221">MTFDSFAALYFLIVMKNQGLWQGQDVDPHDIFRLLSVFEVFFIMNTCCGELLKAAEIKKPYKTVAIRHCSPYHHIKETFLVRSVRYC</sequence>
<dbReference type="AlphaFoldDB" id="A0A149UMW5"/>